<protein>
    <submittedName>
        <fullName evidence="1">Uncharacterized protein</fullName>
    </submittedName>
</protein>
<accession>A0A382KYG3</accession>
<reference evidence="1" key="1">
    <citation type="submission" date="2018-05" db="EMBL/GenBank/DDBJ databases">
        <authorList>
            <person name="Lanie J.A."/>
            <person name="Ng W.-L."/>
            <person name="Kazmierczak K.M."/>
            <person name="Andrzejewski T.M."/>
            <person name="Davidsen T.M."/>
            <person name="Wayne K.J."/>
            <person name="Tettelin H."/>
            <person name="Glass J.I."/>
            <person name="Rusch D."/>
            <person name="Podicherti R."/>
            <person name="Tsui H.-C.T."/>
            <person name="Winkler M.E."/>
        </authorList>
    </citation>
    <scope>NUCLEOTIDE SEQUENCE</scope>
</reference>
<dbReference type="EMBL" id="UINC01083152">
    <property type="protein sequence ID" value="SVC28585.1"/>
    <property type="molecule type" value="Genomic_DNA"/>
</dbReference>
<dbReference type="AlphaFoldDB" id="A0A382KYG3"/>
<sequence>MPLLEPITNQMMKDEVAPLWEELRTKWGQKYDFSSDPDGLHDRINHVGHGMGVLMYWERHGGAPMRRLRSFGIPTEVAQYLIEKYCVDESTDEEDAAPKTTRAGLYKAFEKWADEHEGEQFSTAQLAEQSGFSPATVRKYLKTSAYFTKVKSGWYEAGYRR</sequence>
<gene>
    <name evidence="1" type="ORF">METZ01_LOCUS281439</name>
</gene>
<proteinExistence type="predicted"/>
<organism evidence="1">
    <name type="scientific">marine metagenome</name>
    <dbReference type="NCBI Taxonomy" id="408172"/>
    <lineage>
        <taxon>unclassified sequences</taxon>
        <taxon>metagenomes</taxon>
        <taxon>ecological metagenomes</taxon>
    </lineage>
</organism>
<evidence type="ECO:0000313" key="1">
    <source>
        <dbReference type="EMBL" id="SVC28585.1"/>
    </source>
</evidence>
<name>A0A382KYG3_9ZZZZ</name>